<dbReference type="SUPFAM" id="SSF55073">
    <property type="entry name" value="Nucleotide cyclase"/>
    <property type="match status" value="1"/>
</dbReference>
<feature type="transmembrane region" description="Helical" evidence="1">
    <location>
        <begin position="86"/>
        <end position="108"/>
    </location>
</feature>
<feature type="domain" description="PAC" evidence="3">
    <location>
        <begin position="396"/>
        <end position="447"/>
    </location>
</feature>
<feature type="domain" description="GGDEF" evidence="4">
    <location>
        <begin position="479"/>
        <end position="610"/>
    </location>
</feature>
<feature type="domain" description="PAS" evidence="2">
    <location>
        <begin position="322"/>
        <end position="392"/>
    </location>
</feature>
<dbReference type="InterPro" id="IPR013656">
    <property type="entry name" value="PAS_4"/>
</dbReference>
<keyword evidence="1" id="KW-1133">Transmembrane helix</keyword>
<feature type="transmembrane region" description="Helical" evidence="1">
    <location>
        <begin position="57"/>
        <end position="74"/>
    </location>
</feature>
<organism evidence="5 6">
    <name type="scientific">Catellatospora bangladeshensis</name>
    <dbReference type="NCBI Taxonomy" id="310355"/>
    <lineage>
        <taxon>Bacteria</taxon>
        <taxon>Bacillati</taxon>
        <taxon>Actinomycetota</taxon>
        <taxon>Actinomycetes</taxon>
        <taxon>Micromonosporales</taxon>
        <taxon>Micromonosporaceae</taxon>
        <taxon>Catellatospora</taxon>
    </lineage>
</organism>
<dbReference type="InterPro" id="IPR000014">
    <property type="entry name" value="PAS"/>
</dbReference>
<accession>A0A8J3JP42</accession>
<dbReference type="AlphaFoldDB" id="A0A8J3JP42"/>
<dbReference type="Pfam" id="PF00990">
    <property type="entry name" value="GGDEF"/>
    <property type="match status" value="1"/>
</dbReference>
<dbReference type="CDD" id="cd01949">
    <property type="entry name" value="GGDEF"/>
    <property type="match status" value="1"/>
</dbReference>
<feature type="transmembrane region" description="Helical" evidence="1">
    <location>
        <begin position="28"/>
        <end position="45"/>
    </location>
</feature>
<dbReference type="Gene3D" id="3.30.70.270">
    <property type="match status" value="1"/>
</dbReference>
<evidence type="ECO:0000259" key="4">
    <source>
        <dbReference type="PROSITE" id="PS50887"/>
    </source>
</evidence>
<evidence type="ECO:0008006" key="7">
    <source>
        <dbReference type="Google" id="ProtNLM"/>
    </source>
</evidence>
<protein>
    <recommendedName>
        <fullName evidence="7">Diguanylate cyclase</fullName>
    </recommendedName>
</protein>
<evidence type="ECO:0000256" key="1">
    <source>
        <dbReference type="SAM" id="Phobius"/>
    </source>
</evidence>
<dbReference type="EMBL" id="BONF01000036">
    <property type="protein sequence ID" value="GIF84316.1"/>
    <property type="molecule type" value="Genomic_DNA"/>
</dbReference>
<dbReference type="InterPro" id="IPR052155">
    <property type="entry name" value="Biofilm_reg_signaling"/>
</dbReference>
<dbReference type="InterPro" id="IPR035965">
    <property type="entry name" value="PAS-like_dom_sf"/>
</dbReference>
<gene>
    <name evidence="5" type="ORF">Cba03nite_56650</name>
</gene>
<dbReference type="PANTHER" id="PTHR44757:SF2">
    <property type="entry name" value="BIOFILM ARCHITECTURE MAINTENANCE PROTEIN MBAA"/>
    <property type="match status" value="1"/>
</dbReference>
<dbReference type="SMART" id="SM00267">
    <property type="entry name" value="GGDEF"/>
    <property type="match status" value="1"/>
</dbReference>
<keyword evidence="1" id="KW-0472">Membrane</keyword>
<dbReference type="Pfam" id="PF08448">
    <property type="entry name" value="PAS_4"/>
    <property type="match status" value="1"/>
</dbReference>
<evidence type="ECO:0000313" key="5">
    <source>
        <dbReference type="EMBL" id="GIF84316.1"/>
    </source>
</evidence>
<comment type="caution">
    <text evidence="5">The sequence shown here is derived from an EMBL/GenBank/DDBJ whole genome shotgun (WGS) entry which is preliminary data.</text>
</comment>
<sequence length="624" mass="66460">MITLLIVLALLSVGATLAGVVPATVADVAEAAAWLTFAVLCLRVARREGLACAAVSVWRGLAVAGFFFTTSSLLRLGTDGEKAPPVAAAIAATAVTTVGIAVAGWVMIRYPLEVRGPPRVRMRLDLATVMAAFVLLAWYQCLPGGDPPGNPAQLVANVLACGLALLAVFGAIKLLLGGAAPFTLAAGVILGAGVLIGSWSLFNMLTVEPGEEPLIEAGQIACAFLLSIAARMQYLKMHHDPTGVTRRAAPTYSRLPYLAVIGTQALLVTELAVEGLTLRGWGVVVGTVVVSMLVMLRQNLAFLDNAALLKRLKTSMRDLRRHEERFRSLVQHASDLTLLVGADGTVRFASPALWELLGVDPQAAAGRPIGEVLRPEDVPAAQRLLEEVIASPGADVRRPLRVHHADGSSRWLEAMATNRLDDPSVGGVIINVRDVTEARVLEEQLRHQATHDPLTGLPNRVLLNEQALRLRQEPRQPGRHEAVLMLDLDDFKEVNDVLGHQAGDRLLTVVADRLRESVRPTDVVARLGGDEFVVLLTGTTRDGAVATARRILAALRRPVLIDGHEVDAGASVGVAIGPGEEFDALMRAADEAMYQAKRDPTGDRVRVVDRTAQGGTFPAARAPA</sequence>
<evidence type="ECO:0000259" key="3">
    <source>
        <dbReference type="PROSITE" id="PS50113"/>
    </source>
</evidence>
<dbReference type="PROSITE" id="PS50112">
    <property type="entry name" value="PAS"/>
    <property type="match status" value="1"/>
</dbReference>
<dbReference type="SMART" id="SM00091">
    <property type="entry name" value="PAS"/>
    <property type="match status" value="1"/>
</dbReference>
<dbReference type="NCBIfam" id="TIGR00229">
    <property type="entry name" value="sensory_box"/>
    <property type="match status" value="1"/>
</dbReference>
<dbReference type="InterPro" id="IPR000160">
    <property type="entry name" value="GGDEF_dom"/>
</dbReference>
<dbReference type="PROSITE" id="PS50887">
    <property type="entry name" value="GGDEF"/>
    <property type="match status" value="1"/>
</dbReference>
<dbReference type="Gene3D" id="3.30.450.20">
    <property type="entry name" value="PAS domain"/>
    <property type="match status" value="1"/>
</dbReference>
<keyword evidence="1" id="KW-0812">Transmembrane</keyword>
<name>A0A8J3JP42_9ACTN</name>
<dbReference type="PROSITE" id="PS50113">
    <property type="entry name" value="PAC"/>
    <property type="match status" value="1"/>
</dbReference>
<dbReference type="SUPFAM" id="SSF55785">
    <property type="entry name" value="PYP-like sensor domain (PAS domain)"/>
    <property type="match status" value="1"/>
</dbReference>
<evidence type="ECO:0000259" key="2">
    <source>
        <dbReference type="PROSITE" id="PS50112"/>
    </source>
</evidence>
<dbReference type="InterPro" id="IPR000700">
    <property type="entry name" value="PAS-assoc_C"/>
</dbReference>
<feature type="transmembrane region" description="Helical" evidence="1">
    <location>
        <begin position="154"/>
        <end position="175"/>
    </location>
</feature>
<feature type="transmembrane region" description="Helical" evidence="1">
    <location>
        <begin position="120"/>
        <end position="139"/>
    </location>
</feature>
<dbReference type="InterPro" id="IPR043128">
    <property type="entry name" value="Rev_trsase/Diguanyl_cyclase"/>
</dbReference>
<dbReference type="PANTHER" id="PTHR44757">
    <property type="entry name" value="DIGUANYLATE CYCLASE DGCP"/>
    <property type="match status" value="1"/>
</dbReference>
<keyword evidence="6" id="KW-1185">Reference proteome</keyword>
<proteinExistence type="predicted"/>
<dbReference type="CDD" id="cd00130">
    <property type="entry name" value="PAS"/>
    <property type="match status" value="1"/>
</dbReference>
<dbReference type="NCBIfam" id="TIGR00254">
    <property type="entry name" value="GGDEF"/>
    <property type="match status" value="1"/>
</dbReference>
<reference evidence="5 6" key="1">
    <citation type="submission" date="2021-01" db="EMBL/GenBank/DDBJ databases">
        <title>Whole genome shotgun sequence of Catellatospora bangladeshensis NBRC 107357.</title>
        <authorList>
            <person name="Komaki H."/>
            <person name="Tamura T."/>
        </authorList>
    </citation>
    <scope>NUCLEOTIDE SEQUENCE [LARGE SCALE GENOMIC DNA]</scope>
    <source>
        <strain evidence="5 6">NBRC 107357</strain>
    </source>
</reference>
<evidence type="ECO:0000313" key="6">
    <source>
        <dbReference type="Proteomes" id="UP000601223"/>
    </source>
</evidence>
<dbReference type="Proteomes" id="UP000601223">
    <property type="component" value="Unassembled WGS sequence"/>
</dbReference>
<dbReference type="InterPro" id="IPR029787">
    <property type="entry name" value="Nucleotide_cyclase"/>
</dbReference>
<feature type="transmembrane region" description="Helical" evidence="1">
    <location>
        <begin position="182"/>
        <end position="202"/>
    </location>
</feature>
<dbReference type="FunFam" id="3.30.70.270:FF:000001">
    <property type="entry name" value="Diguanylate cyclase domain protein"/>
    <property type="match status" value="1"/>
</dbReference>